<evidence type="ECO:0000313" key="3">
    <source>
        <dbReference type="EMBL" id="SDW54273.1"/>
    </source>
</evidence>
<protein>
    <submittedName>
        <fullName evidence="3">Tripartite tricarboxylate transporter TctB family protein</fullName>
    </submittedName>
</protein>
<proteinExistence type="predicted"/>
<feature type="transmembrane region" description="Helical" evidence="1">
    <location>
        <begin position="118"/>
        <end position="142"/>
    </location>
</feature>
<keyword evidence="1" id="KW-0812">Transmembrane</keyword>
<comment type="caution">
    <text evidence="3">The sequence shown here is derived from an EMBL/GenBank/DDBJ whole genome shotgun (WGS) entry which is preliminary data.</text>
</comment>
<feature type="domain" description="DUF1468" evidence="2">
    <location>
        <begin position="8"/>
        <end position="143"/>
    </location>
</feature>
<dbReference type="Pfam" id="PF07331">
    <property type="entry name" value="TctB"/>
    <property type="match status" value="1"/>
</dbReference>
<evidence type="ECO:0000256" key="1">
    <source>
        <dbReference type="SAM" id="Phobius"/>
    </source>
</evidence>
<keyword evidence="1" id="KW-1133">Transmembrane helix</keyword>
<dbReference type="RefSeq" id="WP_012938240.1">
    <property type="nucleotide sequence ID" value="NZ_CALAKB010000007.1"/>
</dbReference>
<sequence length="152" mass="17416">MKKSELSVVIFMLGFCAFFFYETLQLPPAAQSYPKFVIGLLAVLTLMQLVKMACSCHGHFTVINDLPEVWTHFLPRQFFTFLAASILFFVLMVLIGFYPAAILYLVFMMHFFHIEKKYMAITVVVLMVLIYIVFSEFLAVPLPAGLLLDELL</sequence>
<dbReference type="EMBL" id="FNOP01000002">
    <property type="protein sequence ID" value="SDW54273.1"/>
    <property type="molecule type" value="Genomic_DNA"/>
</dbReference>
<feature type="transmembrane region" description="Helical" evidence="1">
    <location>
        <begin position="6"/>
        <end position="24"/>
    </location>
</feature>
<reference evidence="3 4" key="1">
    <citation type="submission" date="2016-10" db="EMBL/GenBank/DDBJ databases">
        <authorList>
            <person name="Varghese N."/>
            <person name="Submissions S."/>
        </authorList>
    </citation>
    <scope>NUCLEOTIDE SEQUENCE [LARGE SCALE GENOMIC DNA]</scope>
    <source>
        <strain evidence="3 4">WCC6</strain>
    </source>
</reference>
<dbReference type="OMA" id="KMACSCH"/>
<name>A0A1H2UDK8_ACIFE</name>
<dbReference type="Proteomes" id="UP000182379">
    <property type="component" value="Unassembled WGS sequence"/>
</dbReference>
<organism evidence="3 4">
    <name type="scientific">Acidaminococcus fermentans</name>
    <dbReference type="NCBI Taxonomy" id="905"/>
    <lineage>
        <taxon>Bacteria</taxon>
        <taxon>Bacillati</taxon>
        <taxon>Bacillota</taxon>
        <taxon>Negativicutes</taxon>
        <taxon>Acidaminococcales</taxon>
        <taxon>Acidaminococcaceae</taxon>
        <taxon>Acidaminococcus</taxon>
    </lineage>
</organism>
<evidence type="ECO:0000259" key="2">
    <source>
        <dbReference type="Pfam" id="PF07331"/>
    </source>
</evidence>
<accession>A0A1H2UDK8</accession>
<dbReference type="GeneID" id="78334615"/>
<gene>
    <name evidence="3" type="ORF">SAMN05216495_102182</name>
</gene>
<feature type="transmembrane region" description="Helical" evidence="1">
    <location>
        <begin position="80"/>
        <end position="106"/>
    </location>
</feature>
<keyword evidence="1" id="KW-0472">Membrane</keyword>
<evidence type="ECO:0000313" key="4">
    <source>
        <dbReference type="Proteomes" id="UP000182379"/>
    </source>
</evidence>
<dbReference type="InterPro" id="IPR009936">
    <property type="entry name" value="DUF1468"/>
</dbReference>
<dbReference type="AlphaFoldDB" id="A0A1H2UDK8"/>